<feature type="compositionally biased region" description="Basic and acidic residues" evidence="1">
    <location>
        <begin position="563"/>
        <end position="577"/>
    </location>
</feature>
<dbReference type="OrthoDB" id="10028421at2759"/>
<evidence type="ECO:0000313" key="2">
    <source>
        <dbReference type="EMBL" id="TNN49949.1"/>
    </source>
</evidence>
<feature type="compositionally biased region" description="Gly residues" evidence="1">
    <location>
        <begin position="463"/>
        <end position="476"/>
    </location>
</feature>
<feature type="compositionally biased region" description="Polar residues" evidence="1">
    <location>
        <begin position="167"/>
        <end position="184"/>
    </location>
</feature>
<feature type="compositionally biased region" description="Polar residues" evidence="1">
    <location>
        <begin position="340"/>
        <end position="361"/>
    </location>
</feature>
<feature type="compositionally biased region" description="Low complexity" evidence="1">
    <location>
        <begin position="770"/>
        <end position="784"/>
    </location>
</feature>
<feature type="region of interest" description="Disordered" evidence="1">
    <location>
        <begin position="1"/>
        <end position="44"/>
    </location>
</feature>
<feature type="compositionally biased region" description="Basic and acidic residues" evidence="1">
    <location>
        <begin position="794"/>
        <end position="807"/>
    </location>
</feature>
<feature type="compositionally biased region" description="Acidic residues" evidence="1">
    <location>
        <begin position="653"/>
        <end position="669"/>
    </location>
</feature>
<feature type="region of interest" description="Disordered" evidence="1">
    <location>
        <begin position="56"/>
        <end position="221"/>
    </location>
</feature>
<proteinExistence type="predicted"/>
<feature type="compositionally biased region" description="Basic residues" evidence="1">
    <location>
        <begin position="129"/>
        <end position="142"/>
    </location>
</feature>
<name>A0A4Z2G8T8_9TELE</name>
<protein>
    <submittedName>
        <fullName evidence="2">Uncharacterized protein</fullName>
    </submittedName>
</protein>
<dbReference type="AlphaFoldDB" id="A0A4Z2G8T8"/>
<organism evidence="2 3">
    <name type="scientific">Liparis tanakae</name>
    <name type="common">Tanaka's snailfish</name>
    <dbReference type="NCBI Taxonomy" id="230148"/>
    <lineage>
        <taxon>Eukaryota</taxon>
        <taxon>Metazoa</taxon>
        <taxon>Chordata</taxon>
        <taxon>Craniata</taxon>
        <taxon>Vertebrata</taxon>
        <taxon>Euteleostomi</taxon>
        <taxon>Actinopterygii</taxon>
        <taxon>Neopterygii</taxon>
        <taxon>Teleostei</taxon>
        <taxon>Neoteleostei</taxon>
        <taxon>Acanthomorphata</taxon>
        <taxon>Eupercaria</taxon>
        <taxon>Perciformes</taxon>
        <taxon>Cottioidei</taxon>
        <taxon>Cottales</taxon>
        <taxon>Liparidae</taxon>
        <taxon>Liparis</taxon>
    </lineage>
</organism>
<gene>
    <name evidence="2" type="ORF">EYF80_039827</name>
</gene>
<dbReference type="Proteomes" id="UP000314294">
    <property type="component" value="Unassembled WGS sequence"/>
</dbReference>
<comment type="caution">
    <text evidence="2">The sequence shown here is derived from an EMBL/GenBank/DDBJ whole genome shotgun (WGS) entry which is preliminary data.</text>
</comment>
<feature type="compositionally biased region" description="Basic and acidic residues" evidence="1">
    <location>
        <begin position="392"/>
        <end position="404"/>
    </location>
</feature>
<feature type="compositionally biased region" description="Polar residues" evidence="1">
    <location>
        <begin position="91"/>
        <end position="102"/>
    </location>
</feature>
<dbReference type="EMBL" id="SRLO01000635">
    <property type="protein sequence ID" value="TNN49949.1"/>
    <property type="molecule type" value="Genomic_DNA"/>
</dbReference>
<feature type="region of interest" description="Disordered" evidence="1">
    <location>
        <begin position="230"/>
        <end position="249"/>
    </location>
</feature>
<evidence type="ECO:0000313" key="3">
    <source>
        <dbReference type="Proteomes" id="UP000314294"/>
    </source>
</evidence>
<feature type="region of interest" description="Disordered" evidence="1">
    <location>
        <begin position="255"/>
        <end position="433"/>
    </location>
</feature>
<reference evidence="2 3" key="1">
    <citation type="submission" date="2019-03" db="EMBL/GenBank/DDBJ databases">
        <title>First draft genome of Liparis tanakae, snailfish: a comprehensive survey of snailfish specific genes.</title>
        <authorList>
            <person name="Kim W."/>
            <person name="Song I."/>
            <person name="Jeong J.-H."/>
            <person name="Kim D."/>
            <person name="Kim S."/>
            <person name="Ryu S."/>
            <person name="Song J.Y."/>
            <person name="Lee S.K."/>
        </authorList>
    </citation>
    <scope>NUCLEOTIDE SEQUENCE [LARGE SCALE GENOMIC DNA]</scope>
    <source>
        <tissue evidence="2">Muscle</tissue>
    </source>
</reference>
<feature type="compositionally biased region" description="Basic and acidic residues" evidence="1">
    <location>
        <begin position="143"/>
        <end position="164"/>
    </location>
</feature>
<feature type="compositionally biased region" description="Polar residues" evidence="1">
    <location>
        <begin position="381"/>
        <end position="391"/>
    </location>
</feature>
<feature type="compositionally biased region" description="Basic and acidic residues" evidence="1">
    <location>
        <begin position="729"/>
        <end position="755"/>
    </location>
</feature>
<feature type="compositionally biased region" description="Basic and acidic residues" evidence="1">
    <location>
        <begin position="185"/>
        <end position="206"/>
    </location>
</feature>
<feature type="compositionally biased region" description="Acidic residues" evidence="1">
    <location>
        <begin position="678"/>
        <end position="687"/>
    </location>
</feature>
<feature type="compositionally biased region" description="Basic and acidic residues" evidence="1">
    <location>
        <begin position="282"/>
        <end position="295"/>
    </location>
</feature>
<sequence>MSHHDVGDTSHPDVGDTSHPDVGDTSHPDVGVTETKSNRVDMDEINESCKNLFEKQENIREDDESNLLDTESCHRQKVSLMSEGLPDESDPTASNAEPQQEPENADEPQNDEAEEISGKCQPQDAAASGKKKKRKRRGKKKGGTNEDKKQQKEGIDQEKGKEEVDNGSATRNPQEPTVNGSATETLKKSRVDEVKNEPDGRDEAAKPTETFPTNEPLKESLVELVPEEQKLQTENLKEAEPGATPKKERLDHVLDEQNEGPSSEAEAVEAVAPGETLPRVETLNDSRVKAKKDEGQTFEIEEVEEVGSIRSPVPETKPSTSDLIDTSKDAERSDGLDGECSSSIDNSKSETSISTTDNVTDTESKMDRVEDEVGFIDETQSECTTNNPENTFETRAKEEAEELHVQSIVDVAAHEPESSIDPESTDKASVSPSSTDIFTDVFADALLVKSSSGSESLADMNTGSGGASKGVLGGGPEEARAEAEQDSFPPSGPDWDHSEPKAGKNKLNEGLTDAEDLVKSAQSREGQSDFCALLMKTTDAFHSLKSLLETAGGAQAGQPGDVHSQDLPEESDAKVSSEAEQVNAIDVLNTTASAKEATEIGSSTEQDQGAEGSTVPERPDGEKEPQSEAEQPHERVIDESEDDDPPGPSLQDGNEEDEGLPFDFDDEEAAGAHPNQEAVEEGVEVMPDDGGNGGLSNENRRAELLESVDEAGTVAGGNRVESPDTAPPDNRRARGDASAKEAGRAANEKQKRIPEEEVGVADEPGRMAEGGRSLSVGGRGLVVVQPPPVEEGLDAVKQELHGRDSPQRAEQAASGKEPVSGVKRSSKKGKGKGKEDCKMS</sequence>
<evidence type="ECO:0000256" key="1">
    <source>
        <dbReference type="SAM" id="MobiDB-lite"/>
    </source>
</evidence>
<feature type="compositionally biased region" description="Basic and acidic residues" evidence="1">
    <location>
        <begin position="617"/>
        <end position="638"/>
    </location>
</feature>
<feature type="compositionally biased region" description="Low complexity" evidence="1">
    <location>
        <begin position="259"/>
        <end position="275"/>
    </location>
</feature>
<feature type="compositionally biased region" description="Acidic residues" evidence="1">
    <location>
        <begin position="103"/>
        <end position="115"/>
    </location>
</feature>
<feature type="compositionally biased region" description="Polar residues" evidence="1">
    <location>
        <begin position="452"/>
        <end position="462"/>
    </location>
</feature>
<feature type="region of interest" description="Disordered" evidence="1">
    <location>
        <begin position="552"/>
        <end position="840"/>
    </location>
</feature>
<feature type="compositionally biased region" description="Basic and acidic residues" evidence="1">
    <location>
        <begin position="325"/>
        <end position="335"/>
    </location>
</feature>
<feature type="region of interest" description="Disordered" evidence="1">
    <location>
        <begin position="452"/>
        <end position="526"/>
    </location>
</feature>
<feature type="compositionally biased region" description="Basic and acidic residues" evidence="1">
    <location>
        <begin position="1"/>
        <end position="27"/>
    </location>
</feature>
<accession>A0A4Z2G8T8</accession>
<keyword evidence="3" id="KW-1185">Reference proteome</keyword>